<keyword evidence="8" id="KW-1185">Reference proteome</keyword>
<comment type="caution">
    <text evidence="7">The sequence shown here is derived from an EMBL/GenBank/DDBJ whole genome shotgun (WGS) entry which is preliminary data.</text>
</comment>
<dbReference type="GO" id="GO:0005886">
    <property type="term" value="C:plasma membrane"/>
    <property type="evidence" value="ECO:0007669"/>
    <property type="project" value="TreeGrafter"/>
</dbReference>
<keyword evidence="6" id="KW-0812">Transmembrane</keyword>
<dbReference type="GO" id="GO:0030246">
    <property type="term" value="F:carbohydrate binding"/>
    <property type="evidence" value="ECO:0007669"/>
    <property type="project" value="UniProtKB-KW"/>
</dbReference>
<keyword evidence="3" id="KW-0547">Nucleotide-binding</keyword>
<dbReference type="Proteomes" id="UP000634136">
    <property type="component" value="Unassembled WGS sequence"/>
</dbReference>
<dbReference type="PANTHER" id="PTHR27002">
    <property type="entry name" value="RECEPTOR-LIKE SERINE/THREONINE-PROTEIN KINASE SD1-8"/>
    <property type="match status" value="1"/>
</dbReference>
<keyword evidence="4 7" id="KW-0418">Kinase</keyword>
<dbReference type="GO" id="GO:0004674">
    <property type="term" value="F:protein serine/threonine kinase activity"/>
    <property type="evidence" value="ECO:0007669"/>
    <property type="project" value="UniProtKB-KW"/>
</dbReference>
<evidence type="ECO:0000256" key="5">
    <source>
        <dbReference type="ARBA" id="ARBA00022840"/>
    </source>
</evidence>
<dbReference type="GO" id="GO:0005524">
    <property type="term" value="F:ATP binding"/>
    <property type="evidence" value="ECO:0007669"/>
    <property type="project" value="UniProtKB-KW"/>
</dbReference>
<evidence type="ECO:0000313" key="7">
    <source>
        <dbReference type="EMBL" id="KAF7843330.1"/>
    </source>
</evidence>
<proteinExistence type="predicted"/>
<evidence type="ECO:0000313" key="8">
    <source>
        <dbReference type="Proteomes" id="UP000634136"/>
    </source>
</evidence>
<dbReference type="InterPro" id="IPR011009">
    <property type="entry name" value="Kinase-like_dom_sf"/>
</dbReference>
<keyword evidence="6" id="KW-1133">Transmembrane helix</keyword>
<keyword evidence="7" id="KW-0430">Lectin</keyword>
<keyword evidence="2" id="KW-0808">Transferase</keyword>
<dbReference type="EMBL" id="JAAIUW010000001">
    <property type="protein sequence ID" value="KAF7843330.1"/>
    <property type="molecule type" value="Genomic_DNA"/>
</dbReference>
<protein>
    <submittedName>
        <fullName evidence="7">G-type lectin S-receptor-like serine/threonine-protein kinase CES101 isoform X1</fullName>
    </submittedName>
</protein>
<accession>A0A835CKE3</accession>
<evidence type="ECO:0000256" key="2">
    <source>
        <dbReference type="ARBA" id="ARBA00022679"/>
    </source>
</evidence>
<dbReference type="PANTHER" id="PTHR27002:SF926">
    <property type="entry name" value="OS07G0535800 PROTEIN"/>
    <property type="match status" value="1"/>
</dbReference>
<feature type="transmembrane region" description="Helical" evidence="6">
    <location>
        <begin position="130"/>
        <end position="153"/>
    </location>
</feature>
<dbReference type="SUPFAM" id="SSF56112">
    <property type="entry name" value="Protein kinase-like (PK-like)"/>
    <property type="match status" value="1"/>
</dbReference>
<keyword evidence="7" id="KW-0675">Receptor</keyword>
<evidence type="ECO:0000256" key="3">
    <source>
        <dbReference type="ARBA" id="ARBA00022741"/>
    </source>
</evidence>
<evidence type="ECO:0000256" key="1">
    <source>
        <dbReference type="ARBA" id="ARBA00022527"/>
    </source>
</evidence>
<evidence type="ECO:0000256" key="4">
    <source>
        <dbReference type="ARBA" id="ARBA00022777"/>
    </source>
</evidence>
<keyword evidence="6" id="KW-0472">Membrane</keyword>
<keyword evidence="5" id="KW-0067">ATP-binding</keyword>
<dbReference type="AlphaFoldDB" id="A0A835CKE3"/>
<keyword evidence="1" id="KW-0723">Serine/threonine-protein kinase</keyword>
<name>A0A835CKE3_9FABA</name>
<gene>
    <name evidence="7" type="ORF">G2W53_000235</name>
</gene>
<sequence>MAVCSSVVRDDSLDYPLLVPTNSYVYTANGCVRCKCDAAYYNWTLQCEPSHLKPTNWSTCPSMQCNISSNMYIIGSTTHSGSHNVTFCAYSGYGNQTIFTTLATGVTLPDNSDRVHSGKGNSIDHKQGRWWIWLVVVAVIAIPILFYLCNLIWKKYKTKVDRKRKQKKLIWEIGGGTIASTLYNKAKGNTKDGKTNHEMRIFSFESIVAATNEFSIANKLGEGGFGPVYKLVLLCLI</sequence>
<organism evidence="7 8">
    <name type="scientific">Senna tora</name>
    <dbReference type="NCBI Taxonomy" id="362788"/>
    <lineage>
        <taxon>Eukaryota</taxon>
        <taxon>Viridiplantae</taxon>
        <taxon>Streptophyta</taxon>
        <taxon>Embryophyta</taxon>
        <taxon>Tracheophyta</taxon>
        <taxon>Spermatophyta</taxon>
        <taxon>Magnoliopsida</taxon>
        <taxon>eudicotyledons</taxon>
        <taxon>Gunneridae</taxon>
        <taxon>Pentapetalae</taxon>
        <taxon>rosids</taxon>
        <taxon>fabids</taxon>
        <taxon>Fabales</taxon>
        <taxon>Fabaceae</taxon>
        <taxon>Caesalpinioideae</taxon>
        <taxon>Cassia clade</taxon>
        <taxon>Senna</taxon>
    </lineage>
</organism>
<dbReference type="Gene3D" id="3.30.200.20">
    <property type="entry name" value="Phosphorylase Kinase, domain 1"/>
    <property type="match status" value="1"/>
</dbReference>
<reference evidence="7" key="1">
    <citation type="submission" date="2020-09" db="EMBL/GenBank/DDBJ databases">
        <title>Genome-Enabled Discovery of Anthraquinone Biosynthesis in Senna tora.</title>
        <authorList>
            <person name="Kang S.-H."/>
            <person name="Pandey R.P."/>
            <person name="Lee C.-M."/>
            <person name="Sim J.-S."/>
            <person name="Jeong J.-T."/>
            <person name="Choi B.-S."/>
            <person name="Jung M."/>
            <person name="Ginzburg D."/>
            <person name="Zhao K."/>
            <person name="Won S.Y."/>
            <person name="Oh T.-J."/>
            <person name="Yu Y."/>
            <person name="Kim N.-H."/>
            <person name="Lee O.R."/>
            <person name="Lee T.-H."/>
            <person name="Bashyal P."/>
            <person name="Kim T.-S."/>
            <person name="Lee W.-H."/>
            <person name="Kawkins C."/>
            <person name="Kim C.-K."/>
            <person name="Kim J.S."/>
            <person name="Ahn B.O."/>
            <person name="Rhee S.Y."/>
            <person name="Sohng J.K."/>
        </authorList>
    </citation>
    <scope>NUCLEOTIDE SEQUENCE</scope>
    <source>
        <tissue evidence="7">Leaf</tissue>
    </source>
</reference>
<evidence type="ECO:0000256" key="6">
    <source>
        <dbReference type="SAM" id="Phobius"/>
    </source>
</evidence>
<dbReference type="OrthoDB" id="1404146at2759"/>